<dbReference type="PROSITE" id="PS00018">
    <property type="entry name" value="EF_HAND_1"/>
    <property type="match status" value="1"/>
</dbReference>
<keyword evidence="2" id="KW-1133">Transmembrane helix</keyword>
<feature type="transmembrane region" description="Helical" evidence="2">
    <location>
        <begin position="324"/>
        <end position="342"/>
    </location>
</feature>
<accession>A0ABS4HYN4</accession>
<evidence type="ECO:0000313" key="4">
    <source>
        <dbReference type="EMBL" id="MBP1963781.1"/>
    </source>
</evidence>
<feature type="signal peptide" evidence="3">
    <location>
        <begin position="1"/>
        <end position="35"/>
    </location>
</feature>
<dbReference type="Pfam" id="PF13795">
    <property type="entry name" value="HupE_UreJ_2"/>
    <property type="match status" value="1"/>
</dbReference>
<dbReference type="Proteomes" id="UP001519344">
    <property type="component" value="Unassembled WGS sequence"/>
</dbReference>
<dbReference type="RefSeq" id="WP_240159818.1">
    <property type="nucleotide sequence ID" value="NZ_JAAOZR010000024.1"/>
</dbReference>
<dbReference type="InterPro" id="IPR018247">
    <property type="entry name" value="EF_Hand_1_Ca_BS"/>
</dbReference>
<feature type="compositionally biased region" description="Low complexity" evidence="1">
    <location>
        <begin position="207"/>
        <end position="225"/>
    </location>
</feature>
<keyword evidence="5" id="KW-1185">Reference proteome</keyword>
<keyword evidence="2" id="KW-0812">Transmembrane</keyword>
<feature type="chain" id="PRO_5046071422" evidence="3">
    <location>
        <begin position="36"/>
        <end position="413"/>
    </location>
</feature>
<evidence type="ECO:0000256" key="1">
    <source>
        <dbReference type="SAM" id="MobiDB-lite"/>
    </source>
</evidence>
<proteinExistence type="predicted"/>
<sequence length="413" mass="46139">MFNQTCNINFKRAIRNTLNMTILIAFLLYAFSSHASAHALSASYTTIAFEQDKTGFTFSLDVLSVIESMDVDANKNGLLDADELEKNKHRLEEWIDDSLVLEKDGREQKAELTDLKLGKKGDKEVLTWELTYPAFAPGQTISINDGLYAGPSDSAYVNLLTSRHGNQVSETVLQGKNRTWTTLLAEEQQQQQQQQQPAPSTSAGTAQVDQPLQQTQQAQTSNQGTVSSADPATSSWFSFFKLGINHILTGYDHMLFLLALLLRKQSFKQYASIITAFTLAHSITLTLAVLGFISLPSRIVESVIALSICYVALENMFRKELRNRWIVTFLFGLIHGIGFSDILREMNLPKSHLAVDLISFNVGIECIQLCLVLVLLPILIFLQKKSFFRSTINIGSLVITALGGIWLVERMFF</sequence>
<feature type="transmembrane region" description="Helical" evidence="2">
    <location>
        <begin position="362"/>
        <end position="382"/>
    </location>
</feature>
<evidence type="ECO:0000256" key="2">
    <source>
        <dbReference type="SAM" id="Phobius"/>
    </source>
</evidence>
<dbReference type="EMBL" id="JAGGKV010000006">
    <property type="protein sequence ID" value="MBP1963781.1"/>
    <property type="molecule type" value="Genomic_DNA"/>
</dbReference>
<reference evidence="4 5" key="1">
    <citation type="submission" date="2021-03" db="EMBL/GenBank/DDBJ databases">
        <title>Genomic Encyclopedia of Type Strains, Phase IV (KMG-IV): sequencing the most valuable type-strain genomes for metagenomic binning, comparative biology and taxonomic classification.</title>
        <authorList>
            <person name="Goeker M."/>
        </authorList>
    </citation>
    <scope>NUCLEOTIDE SEQUENCE [LARGE SCALE GENOMIC DNA]</scope>
    <source>
        <strain evidence="4 5">DSM 24950</strain>
    </source>
</reference>
<feature type="transmembrane region" description="Helical" evidence="2">
    <location>
        <begin position="394"/>
        <end position="412"/>
    </location>
</feature>
<keyword evidence="2" id="KW-0472">Membrane</keyword>
<gene>
    <name evidence="4" type="ORF">J2Z65_003000</name>
</gene>
<organism evidence="4 5">
    <name type="scientific">Paenibacillus aceris</name>
    <dbReference type="NCBI Taxonomy" id="869555"/>
    <lineage>
        <taxon>Bacteria</taxon>
        <taxon>Bacillati</taxon>
        <taxon>Bacillota</taxon>
        <taxon>Bacilli</taxon>
        <taxon>Bacillales</taxon>
        <taxon>Paenibacillaceae</taxon>
        <taxon>Paenibacillus</taxon>
    </lineage>
</organism>
<keyword evidence="3" id="KW-0732">Signal</keyword>
<protein>
    <submittedName>
        <fullName evidence="4">Hydrogenase/urease accessory protein HupE</fullName>
    </submittedName>
</protein>
<evidence type="ECO:0000256" key="3">
    <source>
        <dbReference type="SAM" id="SignalP"/>
    </source>
</evidence>
<dbReference type="InterPro" id="IPR032809">
    <property type="entry name" value="Put_HupE_UreJ"/>
</dbReference>
<evidence type="ECO:0000313" key="5">
    <source>
        <dbReference type="Proteomes" id="UP001519344"/>
    </source>
</evidence>
<feature type="transmembrane region" description="Helical" evidence="2">
    <location>
        <begin position="273"/>
        <end position="293"/>
    </location>
</feature>
<name>A0ABS4HYN4_9BACL</name>
<comment type="caution">
    <text evidence="4">The sequence shown here is derived from an EMBL/GenBank/DDBJ whole genome shotgun (WGS) entry which is preliminary data.</text>
</comment>
<feature type="region of interest" description="Disordered" evidence="1">
    <location>
        <begin position="186"/>
        <end position="227"/>
    </location>
</feature>